<dbReference type="Proteomes" id="UP000558113">
    <property type="component" value="Unassembled WGS sequence"/>
</dbReference>
<proteinExistence type="predicted"/>
<reference evidence="2 3" key="1">
    <citation type="submission" date="2020-01" db="EMBL/GenBank/DDBJ databases">
        <title>Paenibacillus soybeanensis sp. nov. isolated from the nodules of soybean (Glycine max(L.) Merr).</title>
        <authorList>
            <person name="Wang H."/>
        </authorList>
    </citation>
    <scope>NUCLEOTIDE SEQUENCE [LARGE SCALE GENOMIC DNA]</scope>
    <source>
        <strain evidence="2 3">DSM 23054</strain>
    </source>
</reference>
<dbReference type="RefSeq" id="WP_161699538.1">
    <property type="nucleotide sequence ID" value="NZ_JAAAMU010000007.1"/>
</dbReference>
<keyword evidence="1" id="KW-0812">Transmembrane</keyword>
<dbReference type="EMBL" id="JAAAMU010000007">
    <property type="protein sequence ID" value="NBC70523.1"/>
    <property type="molecule type" value="Genomic_DNA"/>
</dbReference>
<evidence type="ECO:0000256" key="1">
    <source>
        <dbReference type="SAM" id="Phobius"/>
    </source>
</evidence>
<name>A0A7X4YQA2_9BACL</name>
<evidence type="ECO:0000313" key="3">
    <source>
        <dbReference type="Proteomes" id="UP000558113"/>
    </source>
</evidence>
<keyword evidence="1" id="KW-1133">Transmembrane helix</keyword>
<protein>
    <submittedName>
        <fullName evidence="2">Uncharacterized protein</fullName>
    </submittedName>
</protein>
<keyword evidence="1" id="KW-0472">Membrane</keyword>
<comment type="caution">
    <text evidence="2">The sequence shown here is derived from an EMBL/GenBank/DDBJ whole genome shotgun (WGS) entry which is preliminary data.</text>
</comment>
<gene>
    <name evidence="2" type="ORF">GT003_16090</name>
</gene>
<dbReference type="AlphaFoldDB" id="A0A7X4YQA2"/>
<sequence length="56" mass="6208">MHAGKALRLFLVGLVFAVVAIGFLPFLVILDWSDLYGVSEQTPPSFPVAFLQKLFK</sequence>
<organism evidence="2 3">
    <name type="scientific">Paenibacillus sacheonensis</name>
    <dbReference type="NCBI Taxonomy" id="742054"/>
    <lineage>
        <taxon>Bacteria</taxon>
        <taxon>Bacillati</taxon>
        <taxon>Bacillota</taxon>
        <taxon>Bacilli</taxon>
        <taxon>Bacillales</taxon>
        <taxon>Paenibacillaceae</taxon>
        <taxon>Paenibacillus</taxon>
    </lineage>
</organism>
<feature type="transmembrane region" description="Helical" evidence="1">
    <location>
        <begin position="7"/>
        <end position="30"/>
    </location>
</feature>
<evidence type="ECO:0000313" key="2">
    <source>
        <dbReference type="EMBL" id="NBC70523.1"/>
    </source>
</evidence>
<keyword evidence="3" id="KW-1185">Reference proteome</keyword>
<accession>A0A7X4YQA2</accession>